<evidence type="ECO:0000256" key="1">
    <source>
        <dbReference type="SAM" id="MobiDB-lite"/>
    </source>
</evidence>
<evidence type="ECO:0000313" key="3">
    <source>
        <dbReference type="EMBL" id="CAD9398246.1"/>
    </source>
</evidence>
<protein>
    <recommendedName>
        <fullName evidence="2">CC2D2A N-terminal C2 domain-containing protein</fullName>
    </recommendedName>
</protein>
<dbReference type="InterPro" id="IPR028928">
    <property type="entry name" value="CC2D2AN-C2"/>
</dbReference>
<dbReference type="EMBL" id="HBGS01015272">
    <property type="protein sequence ID" value="CAD9398246.1"/>
    <property type="molecule type" value="Transcribed_RNA"/>
</dbReference>
<reference evidence="3" key="1">
    <citation type="submission" date="2021-01" db="EMBL/GenBank/DDBJ databases">
        <authorList>
            <person name="Corre E."/>
            <person name="Pelletier E."/>
            <person name="Niang G."/>
            <person name="Scheremetjew M."/>
            <person name="Finn R."/>
            <person name="Kale V."/>
            <person name="Holt S."/>
            <person name="Cochrane G."/>
            <person name="Meng A."/>
            <person name="Brown T."/>
            <person name="Cohen L."/>
        </authorList>
    </citation>
    <scope>NUCLEOTIDE SEQUENCE</scope>
    <source>
        <strain evidence="3">CCMP1381</strain>
    </source>
</reference>
<proteinExistence type="predicted"/>
<gene>
    <name evidence="3" type="ORF">DSPE1174_LOCUS7992</name>
</gene>
<evidence type="ECO:0000259" key="2">
    <source>
        <dbReference type="Pfam" id="PF15625"/>
    </source>
</evidence>
<feature type="compositionally biased region" description="Low complexity" evidence="1">
    <location>
        <begin position="222"/>
        <end position="237"/>
    </location>
</feature>
<dbReference type="AlphaFoldDB" id="A0A7S2BIU1"/>
<feature type="compositionally biased region" description="Basic and acidic residues" evidence="1">
    <location>
        <begin position="185"/>
        <end position="194"/>
    </location>
</feature>
<accession>A0A7S2BIU1</accession>
<sequence>MTQLSRLRLMVGRQHPSDELLHKLVLDEIPVSQDRAQVLQNLRRVYFYVVIRANGQELARTKPSSLVPPLMTVHFQDPLLRLTLIHRPRLIEAQVWMRRTGGGYLNALPKLRKDELVASVPVPLPGDGASLDGQIAQSLSDSIAWHSFACSKSMTRDDLRHTHGRVLITTRWGQQANEAVLLPKTAHDPNESHRVQGKLAVHLKQPTRSTGARLKKSTHPDSSNSNINSNSNSNINNLDPNDPRCCHSIRLDSHERELADRLQGPSRFHTSMHVHQLGISVPVYLTGDHNPSNTTRPKRWGVPPSIATKANPNREWHLLSNPQIFDQSLRHRLLTSRDKEPE</sequence>
<feature type="domain" description="CC2D2A N-terminal C2" evidence="2">
    <location>
        <begin position="40"/>
        <end position="184"/>
    </location>
</feature>
<organism evidence="3">
    <name type="scientific">Octactis speculum</name>
    <dbReference type="NCBI Taxonomy" id="3111310"/>
    <lineage>
        <taxon>Eukaryota</taxon>
        <taxon>Sar</taxon>
        <taxon>Stramenopiles</taxon>
        <taxon>Ochrophyta</taxon>
        <taxon>Dictyochophyceae</taxon>
        <taxon>Dictyochales</taxon>
        <taxon>Dictyochaceae</taxon>
        <taxon>Octactis</taxon>
    </lineage>
</organism>
<dbReference type="Pfam" id="PF15625">
    <property type="entry name" value="CC2D2AN-C2"/>
    <property type="match status" value="1"/>
</dbReference>
<name>A0A7S2BIU1_9STRA</name>
<feature type="region of interest" description="Disordered" evidence="1">
    <location>
        <begin position="185"/>
        <end position="241"/>
    </location>
</feature>